<dbReference type="AlphaFoldDB" id="A0AAE0Z4A3"/>
<keyword evidence="1" id="KW-0472">Membrane</keyword>
<gene>
    <name evidence="2" type="ORF">RRG08_031954</name>
</gene>
<keyword evidence="1" id="KW-0812">Transmembrane</keyword>
<reference evidence="2" key="1">
    <citation type="journal article" date="2023" name="G3 (Bethesda)">
        <title>A reference genome for the long-term kleptoplast-retaining sea slug Elysia crispata morphotype clarki.</title>
        <authorList>
            <person name="Eastman K.E."/>
            <person name="Pendleton A.L."/>
            <person name="Shaikh M.A."/>
            <person name="Suttiyut T."/>
            <person name="Ogas R."/>
            <person name="Tomko P."/>
            <person name="Gavelis G."/>
            <person name="Widhalm J.R."/>
            <person name="Wisecaver J.H."/>
        </authorList>
    </citation>
    <scope>NUCLEOTIDE SEQUENCE</scope>
    <source>
        <strain evidence="2">ECLA1</strain>
    </source>
</reference>
<dbReference type="EMBL" id="JAWDGP010004715">
    <property type="protein sequence ID" value="KAK3762370.1"/>
    <property type="molecule type" value="Genomic_DNA"/>
</dbReference>
<accession>A0AAE0Z4A3</accession>
<organism evidence="2 3">
    <name type="scientific">Elysia crispata</name>
    <name type="common">lettuce slug</name>
    <dbReference type="NCBI Taxonomy" id="231223"/>
    <lineage>
        <taxon>Eukaryota</taxon>
        <taxon>Metazoa</taxon>
        <taxon>Spiralia</taxon>
        <taxon>Lophotrochozoa</taxon>
        <taxon>Mollusca</taxon>
        <taxon>Gastropoda</taxon>
        <taxon>Heterobranchia</taxon>
        <taxon>Euthyneura</taxon>
        <taxon>Panpulmonata</taxon>
        <taxon>Sacoglossa</taxon>
        <taxon>Placobranchoidea</taxon>
        <taxon>Plakobranchidae</taxon>
        <taxon>Elysia</taxon>
    </lineage>
</organism>
<protein>
    <submittedName>
        <fullName evidence="2">Uncharacterized protein</fullName>
    </submittedName>
</protein>
<evidence type="ECO:0000256" key="1">
    <source>
        <dbReference type="SAM" id="Phobius"/>
    </source>
</evidence>
<dbReference type="Proteomes" id="UP001283361">
    <property type="component" value="Unassembled WGS sequence"/>
</dbReference>
<keyword evidence="3" id="KW-1185">Reference proteome</keyword>
<feature type="transmembrane region" description="Helical" evidence="1">
    <location>
        <begin position="6"/>
        <end position="28"/>
    </location>
</feature>
<evidence type="ECO:0000313" key="3">
    <source>
        <dbReference type="Proteomes" id="UP001283361"/>
    </source>
</evidence>
<proteinExistence type="predicted"/>
<keyword evidence="1" id="KW-1133">Transmembrane helix</keyword>
<name>A0AAE0Z4A3_9GAST</name>
<comment type="caution">
    <text evidence="2">The sequence shown here is derived from an EMBL/GenBank/DDBJ whole genome shotgun (WGS) entry which is preliminary data.</text>
</comment>
<evidence type="ECO:0000313" key="2">
    <source>
        <dbReference type="EMBL" id="KAK3762370.1"/>
    </source>
</evidence>
<sequence>MPSPSRLVFCLSTTGSLAATVVLLGAYLNGPPVRSRAKRCAHHSAPIRNPMLQVAESGLHSMIIYLV</sequence>